<dbReference type="SUPFAM" id="SSF69118">
    <property type="entry name" value="AhpD-like"/>
    <property type="match status" value="1"/>
</dbReference>
<dbReference type="GO" id="GO:0051920">
    <property type="term" value="F:peroxiredoxin activity"/>
    <property type="evidence" value="ECO:0007669"/>
    <property type="project" value="InterPro"/>
</dbReference>
<reference evidence="2" key="1">
    <citation type="submission" date="2020-02" db="EMBL/GenBank/DDBJ databases">
        <authorList>
            <person name="Meier V. D."/>
        </authorList>
    </citation>
    <scope>NUCLEOTIDE SEQUENCE</scope>
    <source>
        <strain evidence="2">AVDCRST_MAG10</strain>
    </source>
</reference>
<dbReference type="Pfam" id="PF02627">
    <property type="entry name" value="CMD"/>
    <property type="match status" value="1"/>
</dbReference>
<gene>
    <name evidence="2" type="ORF">AVDCRST_MAG10-3650</name>
</gene>
<feature type="domain" description="Carboxymuconolactone decarboxylase-like" evidence="1">
    <location>
        <begin position="47"/>
        <end position="125"/>
    </location>
</feature>
<proteinExistence type="predicted"/>
<dbReference type="InterPro" id="IPR029032">
    <property type="entry name" value="AhpD-like"/>
</dbReference>
<dbReference type="AlphaFoldDB" id="A0A6J4JI93"/>
<dbReference type="PANTHER" id="PTHR34846:SF10">
    <property type="entry name" value="CYTOPLASMIC PROTEIN"/>
    <property type="match status" value="1"/>
</dbReference>
<sequence>MSNTPRIPRAEITGLYGYVLKRFSRKLLGDVPEPAEVMWHNRAVLSSYTGFGRKAQKWDQLDPNLKSFAHMAVAAMVGCSWCLDFGYFHAHNEGLDEAKASEVPRWRESSVFTPLERDVMDYAEAMTETPPRVTDDMSARLLQQLGPAAMVELAASVAFANMNTRCNTALGIESQGFSKACTLPLAQPSAGYATSP</sequence>
<dbReference type="InterPro" id="IPR003779">
    <property type="entry name" value="CMD-like"/>
</dbReference>
<protein>
    <submittedName>
        <fullName evidence="2">PROBABLE TRANSPOSASE FUSION PROTEIN</fullName>
    </submittedName>
</protein>
<name>A0A6J4JI93_9ACTN</name>
<dbReference type="Gene3D" id="1.20.1290.10">
    <property type="entry name" value="AhpD-like"/>
    <property type="match status" value="1"/>
</dbReference>
<evidence type="ECO:0000259" key="1">
    <source>
        <dbReference type="Pfam" id="PF02627"/>
    </source>
</evidence>
<evidence type="ECO:0000313" key="2">
    <source>
        <dbReference type="EMBL" id="CAA9277049.1"/>
    </source>
</evidence>
<dbReference type="PANTHER" id="PTHR34846">
    <property type="entry name" value="4-CARBOXYMUCONOLACTONE DECARBOXYLASE FAMILY PROTEIN (AFU_ORTHOLOGUE AFUA_6G11590)"/>
    <property type="match status" value="1"/>
</dbReference>
<organism evidence="2">
    <name type="scientific">uncultured Acidimicrobiales bacterium</name>
    <dbReference type="NCBI Taxonomy" id="310071"/>
    <lineage>
        <taxon>Bacteria</taxon>
        <taxon>Bacillati</taxon>
        <taxon>Actinomycetota</taxon>
        <taxon>Acidimicrobiia</taxon>
        <taxon>Acidimicrobiales</taxon>
        <taxon>environmental samples</taxon>
    </lineage>
</organism>
<accession>A0A6J4JI93</accession>
<dbReference type="EMBL" id="CADCTB010000219">
    <property type="protein sequence ID" value="CAA9277049.1"/>
    <property type="molecule type" value="Genomic_DNA"/>
</dbReference>